<keyword evidence="2" id="KW-0067">ATP-binding</keyword>
<evidence type="ECO:0000259" key="3">
    <source>
        <dbReference type="Pfam" id="PF08245"/>
    </source>
</evidence>
<name>A0A810Q0C8_9FIRM</name>
<reference evidence="5" key="1">
    <citation type="submission" date="2020-09" db="EMBL/GenBank/DDBJ databases">
        <title>New species isolated from human feces.</title>
        <authorList>
            <person name="Kitahara M."/>
            <person name="Shigeno Y."/>
            <person name="Shime M."/>
            <person name="Matsumoto Y."/>
            <person name="Nakamura S."/>
            <person name="Motooka D."/>
            <person name="Fukuoka S."/>
            <person name="Nishikawa H."/>
            <person name="Benno Y."/>
        </authorList>
    </citation>
    <scope>NUCLEOTIDE SEQUENCE</scope>
    <source>
        <strain evidence="5">MM35</strain>
        <plasmid evidence="5">pMM35_01</plasmid>
    </source>
</reference>
<comment type="function">
    <text evidence="2">The lipid II isoglutaminyl synthase complex catalyzes the formation of alpha-D-isoglutamine in the cell wall lipid II stem peptide. The MurT subunit catalyzes the ATP-dependent amidation of D-glutamate residue of lipid II, converting it to an isoglutamine residue.</text>
</comment>
<dbReference type="GO" id="GO:0005524">
    <property type="term" value="F:ATP binding"/>
    <property type="evidence" value="ECO:0007669"/>
    <property type="project" value="UniProtKB-UniRule"/>
</dbReference>
<feature type="domain" description="Lipid II isoglutaminyl synthase (glutamine-hydrolyzing) subunit MurT C-terminal" evidence="4">
    <location>
        <begin position="330"/>
        <end position="432"/>
    </location>
</feature>
<feature type="binding site" evidence="2">
    <location>
        <position position="207"/>
    </location>
    <ligand>
        <name>Zn(2+)</name>
        <dbReference type="ChEBI" id="CHEBI:29105"/>
    </ligand>
</feature>
<comment type="pathway">
    <text evidence="1 2">Cell wall biogenesis; peptidoglycan biosynthesis.</text>
</comment>
<feature type="binding site" evidence="2">
    <location>
        <position position="229"/>
    </location>
    <ligand>
        <name>Zn(2+)</name>
        <dbReference type="ChEBI" id="CHEBI:29105"/>
    </ligand>
</feature>
<dbReference type="PANTHER" id="PTHR23135">
    <property type="entry name" value="MUR LIGASE FAMILY MEMBER"/>
    <property type="match status" value="1"/>
</dbReference>
<keyword evidence="6" id="KW-1185">Reference proteome</keyword>
<keyword evidence="2" id="KW-0573">Peptidoglycan synthesis</keyword>
<evidence type="ECO:0000259" key="4">
    <source>
        <dbReference type="Pfam" id="PF08353"/>
    </source>
</evidence>
<evidence type="ECO:0000313" key="6">
    <source>
        <dbReference type="Proteomes" id="UP000681343"/>
    </source>
</evidence>
<dbReference type="GO" id="GO:0009252">
    <property type="term" value="P:peptidoglycan biosynthetic process"/>
    <property type="evidence" value="ECO:0007669"/>
    <property type="project" value="UniProtKB-UniRule"/>
</dbReference>
<proteinExistence type="inferred from homology"/>
<dbReference type="GO" id="GO:0016881">
    <property type="term" value="F:acid-amino acid ligase activity"/>
    <property type="evidence" value="ECO:0007669"/>
    <property type="project" value="InterPro"/>
</dbReference>
<dbReference type="InterPro" id="IPR013564">
    <property type="entry name" value="MurT_C"/>
</dbReference>
<dbReference type="UniPathway" id="UPA00219"/>
<comment type="subunit">
    <text evidence="2">Forms a heterodimer with GatD.</text>
</comment>
<dbReference type="GO" id="GO:0071555">
    <property type="term" value="P:cell wall organization"/>
    <property type="evidence" value="ECO:0007669"/>
    <property type="project" value="UniProtKB-KW"/>
</dbReference>
<dbReference type="Pfam" id="PF08353">
    <property type="entry name" value="MurT_C"/>
    <property type="match status" value="1"/>
</dbReference>
<feature type="binding site" evidence="2">
    <location>
        <position position="210"/>
    </location>
    <ligand>
        <name>Zn(2+)</name>
        <dbReference type="ChEBI" id="CHEBI:29105"/>
    </ligand>
</feature>
<keyword evidence="2" id="KW-0436">Ligase</keyword>
<dbReference type="GO" id="GO:0008360">
    <property type="term" value="P:regulation of cell shape"/>
    <property type="evidence" value="ECO:0007669"/>
    <property type="project" value="UniProtKB-KW"/>
</dbReference>
<comment type="catalytic activity">
    <reaction evidence="2">
        <text>beta-D-GlcNAc-(1-&gt;4)-Mur2Ac(oyl-L-Ala-gamma-D-Glu-L-Lys-D-Ala-D-Ala)-di-trans,octa-cis-undecaprenyl diphosphate + L-glutamine + ATP + H2O = beta-D-GlcNAc-(1-&gt;4)-Mur2Ac(oyl-L-Ala-D-isoglutaminyl-L-Lys-D-Ala-D-Ala)-di-trans,octa-cis-undecaprenyl diphosphate + L-glutamate + ADP + phosphate + H(+)</text>
        <dbReference type="Rhea" id="RHEA:57928"/>
        <dbReference type="ChEBI" id="CHEBI:15377"/>
        <dbReference type="ChEBI" id="CHEBI:15378"/>
        <dbReference type="ChEBI" id="CHEBI:29985"/>
        <dbReference type="ChEBI" id="CHEBI:30616"/>
        <dbReference type="ChEBI" id="CHEBI:43474"/>
        <dbReference type="ChEBI" id="CHEBI:58359"/>
        <dbReference type="ChEBI" id="CHEBI:60033"/>
        <dbReference type="ChEBI" id="CHEBI:62233"/>
        <dbReference type="ChEBI" id="CHEBI:456216"/>
        <dbReference type="EC" id="6.3.5.13"/>
    </reaction>
</comment>
<dbReference type="AlphaFoldDB" id="A0A810Q0C8"/>
<dbReference type="InterPro" id="IPR043703">
    <property type="entry name" value="Lipid_II_synth_MurT"/>
</dbReference>
<keyword evidence="5" id="KW-0614">Plasmid</keyword>
<keyword evidence="2" id="KW-0862">Zinc</keyword>
<dbReference type="GO" id="GO:0140282">
    <property type="term" value="F:carbon-nitrogen ligase activity on lipid II"/>
    <property type="evidence" value="ECO:0007669"/>
    <property type="project" value="UniProtKB-UniRule"/>
</dbReference>
<dbReference type="InterPro" id="IPR013221">
    <property type="entry name" value="Mur_ligase_cen"/>
</dbReference>
<dbReference type="RefSeq" id="WP_212820886.1">
    <property type="nucleotide sequence ID" value="NZ_AP023416.1"/>
</dbReference>
<protein>
    <recommendedName>
        <fullName evidence="2">Lipid II isoglutaminyl synthase (glutamine-hydrolyzing) subunit MurT</fullName>
        <ecNumber evidence="2">6.3.5.13</ecNumber>
    </recommendedName>
</protein>
<dbReference type="EC" id="6.3.5.13" evidence="2"/>
<keyword evidence="2" id="KW-0133">Cell shape</keyword>
<keyword evidence="2" id="KW-0547">Nucleotide-binding</keyword>
<comment type="catalytic activity">
    <reaction evidence="2">
        <text>beta-D-GlcNAc-(1-&gt;4)-Mur2Ac(oyl-L-Ala-gamma-D-O-P-Glu-L-Lys-D-Ala-D-Ala)-di-trans,octa-cis-undecaprenyl diphosphate + NH4(+) = beta-D-GlcNAc-(1-&gt;4)-Mur2Ac(oyl-L-Ala-D-isoglutaminyl-L-Lys-D-Ala-D-Ala)-di-trans,octa-cis-undecaprenyl diphosphate + phosphate + H(+)</text>
        <dbReference type="Rhea" id="RHEA:57932"/>
        <dbReference type="ChEBI" id="CHEBI:15378"/>
        <dbReference type="ChEBI" id="CHEBI:28938"/>
        <dbReference type="ChEBI" id="CHEBI:43474"/>
        <dbReference type="ChEBI" id="CHEBI:62233"/>
        <dbReference type="ChEBI" id="CHEBI:143132"/>
    </reaction>
</comment>
<dbReference type="HAMAP" id="MF_02214">
    <property type="entry name" value="Lipid_II_synth_MurT"/>
    <property type="match status" value="1"/>
</dbReference>
<dbReference type="EMBL" id="AP023416">
    <property type="protein sequence ID" value="BCK79366.1"/>
    <property type="molecule type" value="Genomic_DNA"/>
</dbReference>
<dbReference type="Gene3D" id="3.40.1190.10">
    <property type="entry name" value="Mur-like, catalytic domain"/>
    <property type="match status" value="1"/>
</dbReference>
<geneLocation type="plasmid" evidence="5 6">
    <name>pMM35_01</name>
</geneLocation>
<dbReference type="SUPFAM" id="SSF53623">
    <property type="entry name" value="MurD-like peptide ligases, catalytic domain"/>
    <property type="match status" value="1"/>
</dbReference>
<dbReference type="Pfam" id="PF08245">
    <property type="entry name" value="Mur_ligase_M"/>
    <property type="match status" value="1"/>
</dbReference>
<dbReference type="Proteomes" id="UP000681343">
    <property type="component" value="Plasmid pMM35_01"/>
</dbReference>
<comment type="similarity">
    <text evidence="2">Belongs to the MurCDEF family. MurT subfamily.</text>
</comment>
<gene>
    <name evidence="2" type="primary">murT</name>
    <name evidence="5" type="ORF">MM35RIKEN_15580</name>
</gene>
<organism evidence="5 6">
    <name type="scientific">Vescimonas fastidiosa</name>
    <dbReference type="NCBI Taxonomy" id="2714353"/>
    <lineage>
        <taxon>Bacteria</taxon>
        <taxon>Bacillati</taxon>
        <taxon>Bacillota</taxon>
        <taxon>Clostridia</taxon>
        <taxon>Eubacteriales</taxon>
        <taxon>Oscillospiraceae</taxon>
        <taxon>Vescimonas</taxon>
    </lineage>
</organism>
<sequence>MNLRFLFALTVSKAVYHGMRLLGRQASYLPGWFAVKLCPDYLRHIRKAETVICVTGTDGKTTTANLLSDLLTASGRKVANNRIGSNTEFGIATAMTCSVTLGNRCRVDAVVLEVDEHYARIVCPKVRSDYIVITNVLRDSLQRNAHPEYVAGKLSQIDCPHAKLILNADELCSALLLPKNPRVYYAIARQEGDGVIPPNRVNDCPDCPRCGAALDYDYVRYAHVGHVHCEKCGFASPAADWLAEGLDTKNRRLTLRHGDRVYDLPMLHDSVFNIYNELAAVAVLCEMGLSADAIRAALEATALTKTRLTEMQVGGVTVVSMMAKSNNSLPVSMVFDYIRKKPGKKAVILALDDLDESKSSERIGWIYDTDYAFLNDENIVQIIATGVRCWDHEVRLLLAGVPREKLVCMQDELAAIEQLHRSGTESVYLLHDMSSYSRSVAALEKIRKVLEGAL</sequence>
<keyword evidence="2" id="KW-0479">Metal-binding</keyword>
<keyword evidence="2" id="KW-0961">Cell wall biogenesis/degradation</keyword>
<evidence type="ECO:0000256" key="1">
    <source>
        <dbReference type="ARBA" id="ARBA00004752"/>
    </source>
</evidence>
<feature type="domain" description="Mur ligase central" evidence="3">
    <location>
        <begin position="54"/>
        <end position="171"/>
    </location>
</feature>
<feature type="binding site" evidence="2">
    <location>
        <position position="232"/>
    </location>
    <ligand>
        <name>Zn(2+)</name>
        <dbReference type="ChEBI" id="CHEBI:29105"/>
    </ligand>
</feature>
<evidence type="ECO:0000313" key="5">
    <source>
        <dbReference type="EMBL" id="BCK79366.1"/>
    </source>
</evidence>
<comment type="caution">
    <text evidence="2">Lacks conserved residue(s) required for the propagation of feature annotation.</text>
</comment>
<dbReference type="InterPro" id="IPR036565">
    <property type="entry name" value="Mur-like_cat_sf"/>
</dbReference>
<dbReference type="PANTHER" id="PTHR23135:SF7">
    <property type="entry name" value="LIPID II ISOGLUTAMINYL SYNTHASE (GLUTAMINE-HYDROLYZING) SUBUNIT MURT"/>
    <property type="match status" value="1"/>
</dbReference>
<dbReference type="KEGG" id="vfa:MM35RIKEN_15580"/>
<accession>A0A810Q0C8</accession>
<dbReference type="GO" id="GO:0008270">
    <property type="term" value="F:zinc ion binding"/>
    <property type="evidence" value="ECO:0007669"/>
    <property type="project" value="UniProtKB-UniRule"/>
</dbReference>
<evidence type="ECO:0000256" key="2">
    <source>
        <dbReference type="HAMAP-Rule" id="MF_02214"/>
    </source>
</evidence>
<comment type="catalytic activity">
    <reaction evidence="2">
        <text>beta-D-GlcNAc-(1-&gt;4)-Mur2Ac(oyl-L-Ala-gamma-D-Glu-L-Lys-D-Ala-D-Ala)-di-trans,octa-cis-undecaprenyl diphosphate + ATP = beta-D-GlcNAc-(1-&gt;4)-Mur2Ac(oyl-L-Ala-gamma-D-O-P-Glu-L-Lys-D-Ala-D-Ala)-di-trans,octa-cis-undecaprenyl diphosphate + ADP</text>
        <dbReference type="Rhea" id="RHEA:59488"/>
        <dbReference type="ChEBI" id="CHEBI:30616"/>
        <dbReference type="ChEBI" id="CHEBI:60033"/>
        <dbReference type="ChEBI" id="CHEBI:143132"/>
        <dbReference type="ChEBI" id="CHEBI:456216"/>
    </reaction>
</comment>